<reference evidence="4 5" key="1">
    <citation type="submission" date="2021-05" db="EMBL/GenBank/DDBJ databases">
        <title>Complete genome of Nocardioides aquaticus KCTC 9944T isolated from meromictic and hypersaline Ekho Lake, Antarctica.</title>
        <authorList>
            <person name="Hwang K."/>
            <person name="Kim K.M."/>
            <person name="Choe H."/>
        </authorList>
    </citation>
    <scope>NUCLEOTIDE SEQUENCE [LARGE SCALE GENOMIC DNA]</scope>
    <source>
        <strain evidence="4 5">KCTC 9944</strain>
    </source>
</reference>
<evidence type="ECO:0000256" key="2">
    <source>
        <dbReference type="SAM" id="SignalP"/>
    </source>
</evidence>
<evidence type="ECO:0000256" key="1">
    <source>
        <dbReference type="ARBA" id="ARBA00022801"/>
    </source>
</evidence>
<feature type="domain" description="Resuscitation-promoting factor core lysozyme-like" evidence="3">
    <location>
        <begin position="43"/>
        <end position="122"/>
    </location>
</feature>
<dbReference type="GO" id="GO:0016787">
    <property type="term" value="F:hydrolase activity"/>
    <property type="evidence" value="ECO:0007669"/>
    <property type="project" value="UniProtKB-KW"/>
</dbReference>
<evidence type="ECO:0000313" key="4">
    <source>
        <dbReference type="EMBL" id="QVT79911.1"/>
    </source>
</evidence>
<gene>
    <name evidence="4" type="primary">rpf</name>
    <name evidence="4" type="ORF">ENKNEFLB_02301</name>
</gene>
<dbReference type="CDD" id="cd13925">
    <property type="entry name" value="RPF"/>
    <property type="match status" value="1"/>
</dbReference>
<dbReference type="EC" id="3.-.-.-" evidence="4"/>
<keyword evidence="1 4" id="KW-0378">Hydrolase</keyword>
<feature type="signal peptide" evidence="2">
    <location>
        <begin position="1"/>
        <end position="31"/>
    </location>
</feature>
<keyword evidence="5" id="KW-1185">Reference proteome</keyword>
<evidence type="ECO:0000259" key="3">
    <source>
        <dbReference type="Pfam" id="PF06737"/>
    </source>
</evidence>
<keyword evidence="2" id="KW-0732">Signal</keyword>
<proteinExistence type="predicted"/>
<dbReference type="Pfam" id="PF06737">
    <property type="entry name" value="Transglycosylas"/>
    <property type="match status" value="1"/>
</dbReference>
<feature type="chain" id="PRO_5045816291" evidence="2">
    <location>
        <begin position="32"/>
        <end position="129"/>
    </location>
</feature>
<evidence type="ECO:0000313" key="5">
    <source>
        <dbReference type="Proteomes" id="UP000679307"/>
    </source>
</evidence>
<dbReference type="InterPro" id="IPR010618">
    <property type="entry name" value="RPF"/>
</dbReference>
<dbReference type="EMBL" id="CP075371">
    <property type="protein sequence ID" value="QVT79911.1"/>
    <property type="molecule type" value="Genomic_DNA"/>
</dbReference>
<protein>
    <submittedName>
        <fullName evidence="4">Resuscitation-promoting factor Rpf</fullName>
        <ecNumber evidence="4">3.-.-.-</ecNumber>
    </submittedName>
</protein>
<organism evidence="4 5">
    <name type="scientific">Nocardioides aquaticus</name>
    <dbReference type="NCBI Taxonomy" id="160826"/>
    <lineage>
        <taxon>Bacteria</taxon>
        <taxon>Bacillati</taxon>
        <taxon>Actinomycetota</taxon>
        <taxon>Actinomycetes</taxon>
        <taxon>Propionibacteriales</taxon>
        <taxon>Nocardioidaceae</taxon>
        <taxon>Nocardioides</taxon>
    </lineage>
</organism>
<accession>A0ABX8EHD0</accession>
<sequence>MPAIHAASTASRLLVSALGSAALAASLLTVAAPAADAHTGPNRWECLAHYESTHRWQVNTGNGHYGGLQFSLSTWRYYGGPNYSKNAYPHKATRAEQIKIAKRVAFRGWGDRKPQGGASAWPNTWPRCS</sequence>
<dbReference type="Proteomes" id="UP000679307">
    <property type="component" value="Chromosome"/>
</dbReference>
<dbReference type="RefSeq" id="WP_246535486.1">
    <property type="nucleotide sequence ID" value="NZ_BAAAHS010000044.1"/>
</dbReference>
<name>A0ABX8EHD0_9ACTN</name>